<dbReference type="InterPro" id="IPR002347">
    <property type="entry name" value="SDR_fam"/>
</dbReference>
<proteinExistence type="predicted"/>
<dbReference type="Proteomes" id="UP000305778">
    <property type="component" value="Unassembled WGS sequence"/>
</dbReference>
<reference evidence="1 2" key="1">
    <citation type="submission" date="2019-04" db="EMBL/GenBank/DDBJ databases">
        <title>Streptomyces oryziradicis sp. nov., a novel actinomycete isolated from rhizosphere soil of rice (Oryza sativa L.).</title>
        <authorList>
            <person name="Li C."/>
        </authorList>
    </citation>
    <scope>NUCLEOTIDE SEQUENCE [LARGE SCALE GENOMIC DNA]</scope>
    <source>
        <strain evidence="1 2">NEAU-C40</strain>
    </source>
</reference>
<dbReference type="EMBL" id="SUMC01000082">
    <property type="protein sequence ID" value="TKA00637.1"/>
    <property type="molecule type" value="Genomic_DNA"/>
</dbReference>
<keyword evidence="2" id="KW-1185">Reference proteome</keyword>
<dbReference type="Pfam" id="PF13561">
    <property type="entry name" value="adh_short_C2"/>
    <property type="match status" value="1"/>
</dbReference>
<dbReference type="SUPFAM" id="SSF51735">
    <property type="entry name" value="NAD(P)-binding Rossmann-fold domains"/>
    <property type="match status" value="1"/>
</dbReference>
<dbReference type="Gene3D" id="3.40.50.720">
    <property type="entry name" value="NAD(P)-binding Rossmann-like Domain"/>
    <property type="match status" value="1"/>
</dbReference>
<accession>A0A4U0RYG1</accession>
<dbReference type="InterPro" id="IPR036291">
    <property type="entry name" value="NAD(P)-bd_dom_sf"/>
</dbReference>
<dbReference type="OrthoDB" id="9803333at2"/>
<dbReference type="AlphaFoldDB" id="A0A4U0RYG1"/>
<sequence length="75" mass="7784">MRSIPPACLRCRPLPVRRVMISESAAGRLGTAEDIAAAADFLTGPHPTFITGTDLLVDGGVVAAQRNGRVNLGQG</sequence>
<organism evidence="1 2">
    <name type="scientific">Actinacidiphila oryziradicis</name>
    <dbReference type="NCBI Taxonomy" id="2571141"/>
    <lineage>
        <taxon>Bacteria</taxon>
        <taxon>Bacillati</taxon>
        <taxon>Actinomycetota</taxon>
        <taxon>Actinomycetes</taxon>
        <taxon>Kitasatosporales</taxon>
        <taxon>Streptomycetaceae</taxon>
        <taxon>Actinacidiphila</taxon>
    </lineage>
</organism>
<name>A0A4U0RYG1_9ACTN</name>
<evidence type="ECO:0000313" key="1">
    <source>
        <dbReference type="EMBL" id="TKA00637.1"/>
    </source>
</evidence>
<protein>
    <submittedName>
        <fullName evidence="1">SDR family oxidoreductase</fullName>
    </submittedName>
</protein>
<evidence type="ECO:0000313" key="2">
    <source>
        <dbReference type="Proteomes" id="UP000305778"/>
    </source>
</evidence>
<comment type="caution">
    <text evidence="1">The sequence shown here is derived from an EMBL/GenBank/DDBJ whole genome shotgun (WGS) entry which is preliminary data.</text>
</comment>
<gene>
    <name evidence="1" type="ORF">FCI23_42355</name>
</gene>